<feature type="domain" description="HSF-type DNA-binding" evidence="5">
    <location>
        <begin position="10"/>
        <end position="105"/>
    </location>
</feature>
<evidence type="ECO:0000259" key="5">
    <source>
        <dbReference type="SMART" id="SM00415"/>
    </source>
</evidence>
<dbReference type="SUPFAM" id="SSF46785">
    <property type="entry name" value="Winged helix' DNA-binding domain"/>
    <property type="match status" value="1"/>
</dbReference>
<dbReference type="InterPro" id="IPR036390">
    <property type="entry name" value="WH_DNA-bd_sf"/>
</dbReference>
<dbReference type="STRING" id="157072.A0A024TT90"/>
<dbReference type="Pfam" id="PF00447">
    <property type="entry name" value="HSF_DNA-bind"/>
    <property type="match status" value="1"/>
</dbReference>
<dbReference type="PRINTS" id="PR00056">
    <property type="entry name" value="HSFDOMAIN"/>
</dbReference>
<keyword evidence="2" id="KW-0238">DNA-binding</keyword>
<dbReference type="OrthoDB" id="78592at2759"/>
<evidence type="ECO:0000256" key="2">
    <source>
        <dbReference type="ARBA" id="ARBA00023125"/>
    </source>
</evidence>
<comment type="subcellular location">
    <subcellularLocation>
        <location evidence="1">Nucleus</location>
    </subcellularLocation>
</comment>
<dbReference type="GO" id="GO:0043565">
    <property type="term" value="F:sequence-specific DNA binding"/>
    <property type="evidence" value="ECO:0007669"/>
    <property type="project" value="InterPro"/>
</dbReference>
<sequence>MAMPSGSAADIAPFLKVLRAILETESTDILRWTPDGAAFEILDMDRLVQTVLPKYFKHNKYPSFQRQLNYFHFKKWTKSRANVCTFSNEFFLRDAPDKSAHITRKKSVSRKESMDEWGDNDGFDMFDPLVDGNEEALEAYLRQEDLDLLATLEEMKC</sequence>
<dbReference type="SMART" id="SM00415">
    <property type="entry name" value="HSF"/>
    <property type="match status" value="1"/>
</dbReference>
<dbReference type="EMBL" id="KI913976">
    <property type="protein sequence ID" value="ETV96527.1"/>
    <property type="molecule type" value="Genomic_DNA"/>
</dbReference>
<dbReference type="InterPro" id="IPR000232">
    <property type="entry name" value="HSF_DNA-bd"/>
</dbReference>
<comment type="similarity">
    <text evidence="4">Belongs to the HSF family.</text>
</comment>
<protein>
    <recommendedName>
        <fullName evidence="5">HSF-type DNA-binding domain-containing protein</fullName>
    </recommendedName>
</protein>
<dbReference type="GO" id="GO:0003700">
    <property type="term" value="F:DNA-binding transcription factor activity"/>
    <property type="evidence" value="ECO:0007669"/>
    <property type="project" value="InterPro"/>
</dbReference>
<proteinExistence type="inferred from homology"/>
<evidence type="ECO:0000313" key="6">
    <source>
        <dbReference type="EMBL" id="ETV96527.1"/>
    </source>
</evidence>
<evidence type="ECO:0000256" key="4">
    <source>
        <dbReference type="RuleBase" id="RU004020"/>
    </source>
</evidence>
<evidence type="ECO:0000256" key="1">
    <source>
        <dbReference type="ARBA" id="ARBA00004123"/>
    </source>
</evidence>
<dbReference type="RefSeq" id="XP_008874790.1">
    <property type="nucleotide sequence ID" value="XM_008876568.1"/>
</dbReference>
<dbReference type="PANTHER" id="PTHR10015">
    <property type="entry name" value="HEAT SHOCK TRANSCRIPTION FACTOR"/>
    <property type="match status" value="1"/>
</dbReference>
<dbReference type="FunFam" id="1.10.10.10:FF:000286">
    <property type="entry name" value="Heat shock transcription factor"/>
    <property type="match status" value="1"/>
</dbReference>
<gene>
    <name evidence="6" type="ORF">H310_10241</name>
</gene>
<dbReference type="GO" id="GO:0005634">
    <property type="term" value="C:nucleus"/>
    <property type="evidence" value="ECO:0007669"/>
    <property type="project" value="UniProtKB-SubCell"/>
</dbReference>
<dbReference type="VEuPathDB" id="FungiDB:H310_10241"/>
<accession>A0A024TT90</accession>
<name>A0A024TT90_9STRA</name>
<dbReference type="Gene3D" id="1.10.10.10">
    <property type="entry name" value="Winged helix-like DNA-binding domain superfamily/Winged helix DNA-binding domain"/>
    <property type="match status" value="1"/>
</dbReference>
<dbReference type="eggNOG" id="KOG0627">
    <property type="taxonomic scope" value="Eukaryota"/>
</dbReference>
<evidence type="ECO:0000256" key="3">
    <source>
        <dbReference type="ARBA" id="ARBA00023242"/>
    </source>
</evidence>
<dbReference type="AlphaFoldDB" id="A0A024TT90"/>
<dbReference type="PANTHER" id="PTHR10015:SF427">
    <property type="entry name" value="HEAT SHOCK FACTOR PROTEIN"/>
    <property type="match status" value="1"/>
</dbReference>
<dbReference type="GeneID" id="20087291"/>
<reference evidence="6" key="1">
    <citation type="submission" date="2013-12" db="EMBL/GenBank/DDBJ databases">
        <title>The Genome Sequence of Aphanomyces invadans NJM9701.</title>
        <authorList>
            <consortium name="The Broad Institute Genomics Platform"/>
            <person name="Russ C."/>
            <person name="Tyler B."/>
            <person name="van West P."/>
            <person name="Dieguez-Uribeondo J."/>
            <person name="Young S.K."/>
            <person name="Zeng Q."/>
            <person name="Gargeya S."/>
            <person name="Fitzgerald M."/>
            <person name="Abouelleil A."/>
            <person name="Alvarado L."/>
            <person name="Chapman S.B."/>
            <person name="Gainer-Dewar J."/>
            <person name="Goldberg J."/>
            <person name="Griggs A."/>
            <person name="Gujja S."/>
            <person name="Hansen M."/>
            <person name="Howarth C."/>
            <person name="Imamovic A."/>
            <person name="Ireland A."/>
            <person name="Larimer J."/>
            <person name="McCowan C."/>
            <person name="Murphy C."/>
            <person name="Pearson M."/>
            <person name="Poon T.W."/>
            <person name="Priest M."/>
            <person name="Roberts A."/>
            <person name="Saif S."/>
            <person name="Shea T."/>
            <person name="Sykes S."/>
            <person name="Wortman J."/>
            <person name="Nusbaum C."/>
            <person name="Birren B."/>
        </authorList>
    </citation>
    <scope>NUCLEOTIDE SEQUENCE [LARGE SCALE GENOMIC DNA]</scope>
    <source>
        <strain evidence="6">NJM9701</strain>
    </source>
</reference>
<keyword evidence="3" id="KW-0539">Nucleus</keyword>
<organism evidence="6">
    <name type="scientific">Aphanomyces invadans</name>
    <dbReference type="NCBI Taxonomy" id="157072"/>
    <lineage>
        <taxon>Eukaryota</taxon>
        <taxon>Sar</taxon>
        <taxon>Stramenopiles</taxon>
        <taxon>Oomycota</taxon>
        <taxon>Saprolegniomycetes</taxon>
        <taxon>Saprolegniales</taxon>
        <taxon>Verrucalvaceae</taxon>
        <taxon>Aphanomyces</taxon>
    </lineage>
</organism>
<dbReference type="InterPro" id="IPR036388">
    <property type="entry name" value="WH-like_DNA-bd_sf"/>
</dbReference>